<protein>
    <submittedName>
        <fullName evidence="1">Uncharacterized protein</fullName>
    </submittedName>
</protein>
<dbReference type="EMBL" id="FTOD01000005">
    <property type="protein sequence ID" value="SIS79755.1"/>
    <property type="molecule type" value="Genomic_DNA"/>
</dbReference>
<evidence type="ECO:0000313" key="2">
    <source>
        <dbReference type="Proteomes" id="UP000186795"/>
    </source>
</evidence>
<dbReference type="AlphaFoldDB" id="A0A1N7M0Y8"/>
<proteinExistence type="predicted"/>
<accession>A0A1N7M0Y8</accession>
<dbReference type="Proteomes" id="UP000186795">
    <property type="component" value="Unassembled WGS sequence"/>
</dbReference>
<gene>
    <name evidence="1" type="ORF">SAMN05421790_105128</name>
</gene>
<sequence length="31" mass="3609">MKNQQFPLSPLPLPAITAGFFYEIRSWTKQV</sequence>
<reference evidence="2" key="1">
    <citation type="submission" date="2017-01" db="EMBL/GenBank/DDBJ databases">
        <authorList>
            <person name="Varghese N."/>
            <person name="Submissions S."/>
        </authorList>
    </citation>
    <scope>NUCLEOTIDE SEQUENCE [LARGE SCALE GENOMIC DNA]</scope>
    <source>
        <strain evidence="2">DSM 45196</strain>
    </source>
</reference>
<name>A0A1N7M0Y8_9BACL</name>
<evidence type="ECO:0000313" key="1">
    <source>
        <dbReference type="EMBL" id="SIS79755.1"/>
    </source>
</evidence>
<organism evidence="1 2">
    <name type="scientific">Kroppenstedtia eburnea</name>
    <dbReference type="NCBI Taxonomy" id="714067"/>
    <lineage>
        <taxon>Bacteria</taxon>
        <taxon>Bacillati</taxon>
        <taxon>Bacillota</taxon>
        <taxon>Bacilli</taxon>
        <taxon>Bacillales</taxon>
        <taxon>Thermoactinomycetaceae</taxon>
        <taxon>Kroppenstedtia</taxon>
    </lineage>
</organism>
<keyword evidence="2" id="KW-1185">Reference proteome</keyword>